<dbReference type="GO" id="GO:0000455">
    <property type="term" value="P:enzyme-directed rRNA pseudouridine synthesis"/>
    <property type="evidence" value="ECO:0007669"/>
    <property type="project" value="TreeGrafter"/>
</dbReference>
<dbReference type="InterPro" id="IPR006145">
    <property type="entry name" value="PsdUridine_synth_RsuA/RluA"/>
</dbReference>
<comment type="caution">
    <text evidence="6">The sequence shown here is derived from an EMBL/GenBank/DDBJ whole genome shotgun (WGS) entry which is preliminary data.</text>
</comment>
<dbReference type="InterPro" id="IPR006225">
    <property type="entry name" value="PsdUridine_synth_RluC/D"/>
</dbReference>
<dbReference type="RefSeq" id="WP_138190958.1">
    <property type="nucleotide sequence ID" value="NZ_VBWP01000005.1"/>
</dbReference>
<evidence type="ECO:0000313" key="7">
    <source>
        <dbReference type="Proteomes" id="UP000306912"/>
    </source>
</evidence>
<protein>
    <recommendedName>
        <fullName evidence="4">Pseudouridine synthase</fullName>
        <ecNumber evidence="4">5.4.99.-</ecNumber>
    </recommendedName>
</protein>
<dbReference type="Pfam" id="PF00849">
    <property type="entry name" value="PseudoU_synth_2"/>
    <property type="match status" value="1"/>
</dbReference>
<dbReference type="PANTHER" id="PTHR21600">
    <property type="entry name" value="MITOCHONDRIAL RNA PSEUDOURIDINE SYNTHASE"/>
    <property type="match status" value="1"/>
</dbReference>
<dbReference type="InterPro" id="IPR020103">
    <property type="entry name" value="PsdUridine_synth_cat_dom_sf"/>
</dbReference>
<dbReference type="EC" id="5.4.99.-" evidence="4"/>
<evidence type="ECO:0000256" key="4">
    <source>
        <dbReference type="RuleBase" id="RU362028"/>
    </source>
</evidence>
<dbReference type="InParanoid" id="A0A5R8QB66"/>
<comment type="function">
    <text evidence="4">Responsible for synthesis of pseudouridine from uracil.</text>
</comment>
<dbReference type="SUPFAM" id="SSF55120">
    <property type="entry name" value="Pseudouridine synthase"/>
    <property type="match status" value="1"/>
</dbReference>
<keyword evidence="4" id="KW-0413">Isomerase</keyword>
<evidence type="ECO:0000256" key="2">
    <source>
        <dbReference type="ARBA" id="ARBA00010876"/>
    </source>
</evidence>
<feature type="active site" evidence="3">
    <location>
        <position position="155"/>
    </location>
</feature>
<dbReference type="AlphaFoldDB" id="A0A5R8QB66"/>
<organism evidence="6 7">
    <name type="scientific">Culicoidibacter larvae</name>
    <dbReference type="NCBI Taxonomy" id="2579976"/>
    <lineage>
        <taxon>Bacteria</taxon>
        <taxon>Bacillati</taxon>
        <taxon>Bacillota</taxon>
        <taxon>Culicoidibacteria</taxon>
        <taxon>Culicoidibacterales</taxon>
        <taxon>Culicoidibacteraceae</taxon>
        <taxon>Culicoidibacter</taxon>
    </lineage>
</organism>
<dbReference type="PANTHER" id="PTHR21600:SF35">
    <property type="entry name" value="PSEUDOURIDINE SYNTHASE"/>
    <property type="match status" value="1"/>
</dbReference>
<comment type="similarity">
    <text evidence="2 4">Belongs to the pseudouridine synthase RluA family.</text>
</comment>
<dbReference type="CDD" id="cd02869">
    <property type="entry name" value="PseudoU_synth_RluA_like"/>
    <property type="match status" value="1"/>
</dbReference>
<sequence>MHASFGIDQKASGEECAMHSFDGRRFYWTIEGNDVPNSIKSFLQDKQFSRRSLANLRSSGLVLVNEQQVELSYWLEAGDRLVIALPEVISQSMKPNAGKIEICYEDDYLLVVNKPAGLLTIPSRVENDDSLAQRVLAYYQQIELKSTIHVLTRLDKDTSGLVLIAKERHTQYLLGKASHVRMYYAIVSGRPAEDVFSIEQPIRKCTDSIIKREVHEDGKFARTHVEVVKTNGQYSLVKLDLDTGRTHQIRVHMASIDCPLLGDTLYGGESIFDDDAQMLHAGELRFVHPYSHEEIIITAKYPQKFADVLRAKLYNND</sequence>
<accession>A0A5R8QB66</accession>
<evidence type="ECO:0000256" key="3">
    <source>
        <dbReference type="PIRSR" id="PIRSR606225-1"/>
    </source>
</evidence>
<dbReference type="GO" id="GO:0009982">
    <property type="term" value="F:pseudouridine synthase activity"/>
    <property type="evidence" value="ECO:0007669"/>
    <property type="project" value="InterPro"/>
</dbReference>
<keyword evidence="7" id="KW-1185">Reference proteome</keyword>
<gene>
    <name evidence="6" type="ORF">FEZ08_06720</name>
</gene>
<evidence type="ECO:0000256" key="1">
    <source>
        <dbReference type="ARBA" id="ARBA00000073"/>
    </source>
</evidence>
<evidence type="ECO:0000313" key="6">
    <source>
        <dbReference type="EMBL" id="TLG73821.1"/>
    </source>
</evidence>
<dbReference type="InterPro" id="IPR006224">
    <property type="entry name" value="PsdUridine_synth_RluA-like_CS"/>
</dbReference>
<dbReference type="Gene3D" id="3.30.2350.10">
    <property type="entry name" value="Pseudouridine synthase"/>
    <property type="match status" value="1"/>
</dbReference>
<dbReference type="Proteomes" id="UP000306912">
    <property type="component" value="Unassembled WGS sequence"/>
</dbReference>
<dbReference type="FunCoup" id="A0A5R8QB66">
    <property type="interactions" value="239"/>
</dbReference>
<comment type="catalytic activity">
    <reaction evidence="1 4">
        <text>a uridine in RNA = a pseudouridine in RNA</text>
        <dbReference type="Rhea" id="RHEA:48348"/>
        <dbReference type="Rhea" id="RHEA-COMP:12068"/>
        <dbReference type="Rhea" id="RHEA-COMP:12069"/>
        <dbReference type="ChEBI" id="CHEBI:65314"/>
        <dbReference type="ChEBI" id="CHEBI:65315"/>
    </reaction>
</comment>
<feature type="domain" description="Pseudouridine synthase RsuA/RluA-like" evidence="5">
    <location>
        <begin position="108"/>
        <end position="255"/>
    </location>
</feature>
<dbReference type="PROSITE" id="PS01129">
    <property type="entry name" value="PSI_RLU"/>
    <property type="match status" value="1"/>
</dbReference>
<dbReference type="NCBIfam" id="TIGR00005">
    <property type="entry name" value="rluA_subfam"/>
    <property type="match status" value="1"/>
</dbReference>
<dbReference type="EMBL" id="VBWP01000005">
    <property type="protein sequence ID" value="TLG73821.1"/>
    <property type="molecule type" value="Genomic_DNA"/>
</dbReference>
<reference evidence="6 7" key="1">
    <citation type="submission" date="2019-05" db="EMBL/GenBank/DDBJ databases">
        <title>Culicoidintestinum kansasii gen. nov., sp. nov. from the gastrointestinal tract of the biting midge, Culicoides sonorensis.</title>
        <authorList>
            <person name="Neupane S."/>
            <person name="Ghosh A."/>
            <person name="Gunther S."/>
            <person name="Martin K."/>
            <person name="Zurek L."/>
        </authorList>
    </citation>
    <scope>NUCLEOTIDE SEQUENCE [LARGE SCALE GENOMIC DNA]</scope>
    <source>
        <strain evidence="6 7">CS-1</strain>
    </source>
</reference>
<name>A0A5R8QB66_9FIRM</name>
<dbReference type="InterPro" id="IPR050188">
    <property type="entry name" value="RluA_PseudoU_synthase"/>
</dbReference>
<evidence type="ECO:0000259" key="5">
    <source>
        <dbReference type="Pfam" id="PF00849"/>
    </source>
</evidence>
<proteinExistence type="inferred from homology"/>
<dbReference type="OrthoDB" id="9807829at2"/>
<dbReference type="GO" id="GO:0003723">
    <property type="term" value="F:RNA binding"/>
    <property type="evidence" value="ECO:0007669"/>
    <property type="project" value="InterPro"/>
</dbReference>
<dbReference type="GO" id="GO:0140098">
    <property type="term" value="F:catalytic activity, acting on RNA"/>
    <property type="evidence" value="ECO:0007669"/>
    <property type="project" value="UniProtKB-ARBA"/>
</dbReference>